<feature type="transmembrane region" description="Helical" evidence="6">
    <location>
        <begin position="566"/>
        <end position="586"/>
    </location>
</feature>
<feature type="transmembrane region" description="Helical" evidence="6">
    <location>
        <begin position="359"/>
        <end position="377"/>
    </location>
</feature>
<keyword evidence="3" id="KW-0521">NADP</keyword>
<dbReference type="GO" id="GO:0046654">
    <property type="term" value="P:tetrahydrofolate biosynthetic process"/>
    <property type="evidence" value="ECO:0007669"/>
    <property type="project" value="InterPro"/>
</dbReference>
<feature type="transmembrane region" description="Helical" evidence="6">
    <location>
        <begin position="240"/>
        <end position="259"/>
    </location>
</feature>
<dbReference type="InterPro" id="IPR026505">
    <property type="entry name" value="Solute_c_fam_35_mem_F3/F4"/>
</dbReference>
<dbReference type="PROSITE" id="PS00075">
    <property type="entry name" value="DHFR_1"/>
    <property type="match status" value="1"/>
</dbReference>
<protein>
    <recommendedName>
        <fullName evidence="1">dihydrofolate reductase</fullName>
        <ecNumber evidence="1">1.5.1.3</ecNumber>
    </recommendedName>
</protein>
<feature type="transmembrane region" description="Helical" evidence="6">
    <location>
        <begin position="397"/>
        <end position="415"/>
    </location>
</feature>
<dbReference type="EC" id="1.5.1.3" evidence="1"/>
<gene>
    <name evidence="8" type="ORF">NP233_g11387</name>
</gene>
<feature type="transmembrane region" description="Helical" evidence="6">
    <location>
        <begin position="202"/>
        <end position="220"/>
    </location>
</feature>
<dbReference type="CDD" id="cd00209">
    <property type="entry name" value="DHFR"/>
    <property type="match status" value="1"/>
</dbReference>
<evidence type="ECO:0000313" key="9">
    <source>
        <dbReference type="Proteomes" id="UP001213000"/>
    </source>
</evidence>
<dbReference type="InterPro" id="IPR017925">
    <property type="entry name" value="DHFR_CS"/>
</dbReference>
<dbReference type="PROSITE" id="PS51330">
    <property type="entry name" value="DHFR_2"/>
    <property type="match status" value="1"/>
</dbReference>
<dbReference type="InterPro" id="IPR001796">
    <property type="entry name" value="DHFR_dom"/>
</dbReference>
<keyword evidence="2" id="KW-0554">One-carbon metabolism</keyword>
<dbReference type="Proteomes" id="UP001213000">
    <property type="component" value="Unassembled WGS sequence"/>
</dbReference>
<keyword evidence="6" id="KW-1133">Transmembrane helix</keyword>
<evidence type="ECO:0000256" key="2">
    <source>
        <dbReference type="ARBA" id="ARBA00022563"/>
    </source>
</evidence>
<feature type="transmembrane region" description="Helical" evidence="6">
    <location>
        <begin position="475"/>
        <end position="495"/>
    </location>
</feature>
<comment type="caution">
    <text evidence="8">The sequence shown here is derived from an EMBL/GenBank/DDBJ whole genome shotgun (WGS) entry which is preliminary data.</text>
</comment>
<keyword evidence="4" id="KW-0560">Oxidoreductase</keyword>
<evidence type="ECO:0000256" key="4">
    <source>
        <dbReference type="ARBA" id="ARBA00023002"/>
    </source>
</evidence>
<dbReference type="AlphaFoldDB" id="A0AAD5VH85"/>
<keyword evidence="6" id="KW-0472">Membrane</keyword>
<dbReference type="SUPFAM" id="SSF103481">
    <property type="entry name" value="Multidrug resistance efflux transporter EmrE"/>
    <property type="match status" value="1"/>
</dbReference>
<reference evidence="8" key="1">
    <citation type="submission" date="2022-07" db="EMBL/GenBank/DDBJ databases">
        <title>Genome Sequence of Leucocoprinus birnbaumii.</title>
        <authorList>
            <person name="Buettner E."/>
        </authorList>
    </citation>
    <scope>NUCLEOTIDE SEQUENCE</scope>
    <source>
        <strain evidence="8">VT141</strain>
    </source>
</reference>
<accession>A0AAD5VH85</accession>
<evidence type="ECO:0000256" key="3">
    <source>
        <dbReference type="ARBA" id="ARBA00022857"/>
    </source>
</evidence>
<keyword evidence="9" id="KW-1185">Reference proteome</keyword>
<keyword evidence="6" id="KW-0812">Transmembrane</keyword>
<feature type="transmembrane region" description="Helical" evidence="6">
    <location>
        <begin position="507"/>
        <end position="525"/>
    </location>
</feature>
<evidence type="ECO:0000256" key="1">
    <source>
        <dbReference type="ARBA" id="ARBA00012856"/>
    </source>
</evidence>
<dbReference type="PRINTS" id="PR00070">
    <property type="entry name" value="DHFR"/>
</dbReference>
<name>A0AAD5VH85_9AGAR</name>
<dbReference type="GO" id="GO:0004146">
    <property type="term" value="F:dihydrofolate reductase activity"/>
    <property type="evidence" value="ECO:0007669"/>
    <property type="project" value="UniProtKB-EC"/>
</dbReference>
<organism evidence="8 9">
    <name type="scientific">Leucocoprinus birnbaumii</name>
    <dbReference type="NCBI Taxonomy" id="56174"/>
    <lineage>
        <taxon>Eukaryota</taxon>
        <taxon>Fungi</taxon>
        <taxon>Dikarya</taxon>
        <taxon>Basidiomycota</taxon>
        <taxon>Agaricomycotina</taxon>
        <taxon>Agaricomycetes</taxon>
        <taxon>Agaricomycetidae</taxon>
        <taxon>Agaricales</taxon>
        <taxon>Agaricineae</taxon>
        <taxon>Agaricaceae</taxon>
        <taxon>Leucocoprinus</taxon>
    </lineage>
</organism>
<dbReference type="Gene3D" id="3.40.430.10">
    <property type="entry name" value="Dihydrofolate Reductase, subunit A"/>
    <property type="match status" value="1"/>
</dbReference>
<dbReference type="SUPFAM" id="SSF53597">
    <property type="entry name" value="Dihydrofolate reductase-like"/>
    <property type="match status" value="1"/>
</dbReference>
<dbReference type="InterPro" id="IPR037185">
    <property type="entry name" value="EmrE-like"/>
</dbReference>
<feature type="region of interest" description="Disordered" evidence="5">
    <location>
        <begin position="435"/>
        <end position="461"/>
    </location>
</feature>
<evidence type="ECO:0000256" key="6">
    <source>
        <dbReference type="SAM" id="Phobius"/>
    </source>
</evidence>
<feature type="domain" description="DHFR" evidence="7">
    <location>
        <begin position="3"/>
        <end position="195"/>
    </location>
</feature>
<dbReference type="GO" id="GO:0006730">
    <property type="term" value="P:one-carbon metabolic process"/>
    <property type="evidence" value="ECO:0007669"/>
    <property type="project" value="UniProtKB-KW"/>
</dbReference>
<dbReference type="EMBL" id="JANIEX010001353">
    <property type="protein sequence ID" value="KAJ3558952.1"/>
    <property type="molecule type" value="Genomic_DNA"/>
</dbReference>
<evidence type="ECO:0000256" key="5">
    <source>
        <dbReference type="SAM" id="MobiDB-lite"/>
    </source>
</evidence>
<feature type="transmembrane region" description="Helical" evidence="6">
    <location>
        <begin position="532"/>
        <end position="554"/>
    </location>
</feature>
<evidence type="ECO:0000259" key="7">
    <source>
        <dbReference type="PROSITE" id="PS51330"/>
    </source>
</evidence>
<dbReference type="PANTHER" id="PTHR19346:SF4">
    <property type="entry name" value="SUGAR PHOSPHATE TRANSPORTER DOMAIN-CONTAINING PROTEIN"/>
    <property type="match status" value="1"/>
</dbReference>
<feature type="transmembrane region" description="Helical" evidence="6">
    <location>
        <begin position="333"/>
        <end position="352"/>
    </location>
</feature>
<sequence>MIRLSIIVAATTANGIGKNGRLPWHIRDDLKYFAHVTKNAPEGKQNAVIMGRKTWESIPEKFRPLPKRFNIVISRDPNYNLNVAAGSASVVTSLEEALKLEHEIPIHRRFIIGGASLYNEALQGKADYQVDHVLMTRVTAPLVDCDTFMPDFEATGGWTQASYGELVELVGSGFTVPEGVQKKDGYEYEFQITRSVSAAPQLGGKVGVLLFIATLLGFTIESQLTQYVQTNLHYRQPFFIFYLVHTSFSIIFPLHLLYLSATTNYTITGLISGLQLAITNHLSPTTKSTSPGSRPFPKFKFALLVIAMTMGITVPALLWFGAITLASVSDVTAIWNTNAFFAYLISIKAFGLKWETRKMIAVVLATAGVVMVVYGGAAASSPEDADSVLEESTRPSAPVVGNLLTLIASFGYGLYQVMYKIYAALPVDTESKETSYQSIPEDEELNEHDFSRSTASSAGGDEAINPPPFALYPNLLTCLMGVATGVLLSVFIPILHYAGIESFRLPSNWWTVFSIAGIALSGVVFNSGLMILLGMWGPVVTSVGNLLTTVLVLVSDTLFGNGMDTLTFWSLLGCSAIVVAFGVLAYDMFAHPSDDLTSH</sequence>
<dbReference type="Pfam" id="PF00186">
    <property type="entry name" value="DHFR_1"/>
    <property type="match status" value="1"/>
</dbReference>
<feature type="transmembrane region" description="Helical" evidence="6">
    <location>
        <begin position="303"/>
        <end position="327"/>
    </location>
</feature>
<dbReference type="InterPro" id="IPR024072">
    <property type="entry name" value="DHFR-like_dom_sf"/>
</dbReference>
<dbReference type="PANTHER" id="PTHR19346">
    <property type="entry name" value="SUGAR PHOSPHATE TRANSPORTER DOMAIN-CONTAINING PROTEIN"/>
    <property type="match status" value="1"/>
</dbReference>
<proteinExistence type="predicted"/>
<evidence type="ECO:0000313" key="8">
    <source>
        <dbReference type="EMBL" id="KAJ3558952.1"/>
    </source>
</evidence>